<comment type="caution">
    <text evidence="1">The sequence shown here is derived from an EMBL/GenBank/DDBJ whole genome shotgun (WGS) entry which is preliminary data.</text>
</comment>
<dbReference type="RefSeq" id="WP_019827032.1">
    <property type="nucleotide sequence ID" value="NZ_AJZD02000279.1"/>
</dbReference>
<evidence type="ECO:0000313" key="2">
    <source>
        <dbReference type="Proteomes" id="UP000094802"/>
    </source>
</evidence>
<gene>
    <name evidence="1" type="ORF">A142_08560</name>
</gene>
<dbReference type="AlphaFoldDB" id="A0A1E5FDR8"/>
<dbReference type="EMBL" id="AJZD02000279">
    <property type="protein sequence ID" value="OEF87884.1"/>
    <property type="molecule type" value="Genomic_DNA"/>
</dbReference>
<proteinExistence type="predicted"/>
<name>A0A1E5FDR8_VIBSP</name>
<dbReference type="Proteomes" id="UP000094802">
    <property type="component" value="Unassembled WGS sequence"/>
</dbReference>
<evidence type="ECO:0000313" key="1">
    <source>
        <dbReference type="EMBL" id="OEF87884.1"/>
    </source>
</evidence>
<organism evidence="1 2">
    <name type="scientific">Vibrio splendidus 12E03</name>
    <dbReference type="NCBI Taxonomy" id="1191305"/>
    <lineage>
        <taxon>Bacteria</taxon>
        <taxon>Pseudomonadati</taxon>
        <taxon>Pseudomonadota</taxon>
        <taxon>Gammaproteobacteria</taxon>
        <taxon>Vibrionales</taxon>
        <taxon>Vibrionaceae</taxon>
        <taxon>Vibrio</taxon>
    </lineage>
</organism>
<protein>
    <submittedName>
        <fullName evidence="1">Uncharacterized protein</fullName>
    </submittedName>
</protein>
<sequence length="80" mass="9126">MVLREFKNHFTRGDLKAAIGVVSPCANGYYLMVKSNQWGVNSFLESDRKMQPRVFKTRQALLNAAKAIGFPYHSIDIQHL</sequence>
<dbReference type="OrthoDB" id="5884035at2"/>
<reference evidence="1 2" key="1">
    <citation type="journal article" date="2012" name="Science">
        <title>Ecological populations of bacteria act as socially cohesive units of antibiotic production and resistance.</title>
        <authorList>
            <person name="Cordero O.X."/>
            <person name="Wildschutte H."/>
            <person name="Kirkup B."/>
            <person name="Proehl S."/>
            <person name="Ngo L."/>
            <person name="Hussain F."/>
            <person name="Le Roux F."/>
            <person name="Mincer T."/>
            <person name="Polz M.F."/>
        </authorList>
    </citation>
    <scope>NUCLEOTIDE SEQUENCE [LARGE SCALE GENOMIC DNA]</scope>
    <source>
        <strain evidence="1 2">12E03</strain>
    </source>
</reference>
<accession>A0A1E5FDR8</accession>